<dbReference type="InterPro" id="IPR036515">
    <property type="entry name" value="Transposase_17_sf"/>
</dbReference>
<dbReference type="EMBL" id="JAYGJQ010000002">
    <property type="protein sequence ID" value="MEA9356650.1"/>
    <property type="molecule type" value="Genomic_DNA"/>
</dbReference>
<dbReference type="Proteomes" id="UP001302274">
    <property type="component" value="Unassembled WGS sequence"/>
</dbReference>
<comment type="caution">
    <text evidence="2">The sequence shown here is derived from an EMBL/GenBank/DDBJ whole genome shotgun (WGS) entry which is preliminary data.</text>
</comment>
<gene>
    <name evidence="2" type="ORF">SHI21_10560</name>
</gene>
<reference evidence="2 3" key="1">
    <citation type="submission" date="2023-11" db="EMBL/GenBank/DDBJ databases">
        <title>A Novel Polar Bacteriovorax (B. antarcticus) Isolated from the Biocrust in Antarctica.</title>
        <authorList>
            <person name="Mun W."/>
            <person name="Choi S.Y."/>
            <person name="Mitchell R.J."/>
        </authorList>
    </citation>
    <scope>NUCLEOTIDE SEQUENCE [LARGE SCALE GENOMIC DNA]</scope>
    <source>
        <strain evidence="2 3">PP10</strain>
    </source>
</reference>
<dbReference type="PANTHER" id="PTHR34322:SF2">
    <property type="entry name" value="TRANSPOSASE IS200-LIKE DOMAIN-CONTAINING PROTEIN"/>
    <property type="match status" value="1"/>
</dbReference>
<evidence type="ECO:0000313" key="3">
    <source>
        <dbReference type="Proteomes" id="UP001302274"/>
    </source>
</evidence>
<accession>A0ABU5VUB3</accession>
<proteinExistence type="predicted"/>
<dbReference type="SMART" id="SM01321">
    <property type="entry name" value="Y1_Tnp"/>
    <property type="match status" value="1"/>
</dbReference>
<name>A0ABU5VUB3_9BACT</name>
<dbReference type="Pfam" id="PF01797">
    <property type="entry name" value="Y1_Tnp"/>
    <property type="match status" value="1"/>
</dbReference>
<protein>
    <submittedName>
        <fullName evidence="2">Transposase</fullName>
    </submittedName>
</protein>
<feature type="domain" description="Transposase IS200-like" evidence="1">
    <location>
        <begin position="9"/>
        <end position="124"/>
    </location>
</feature>
<organism evidence="2 3">
    <name type="scientific">Bacteriovorax antarcticus</name>
    <dbReference type="NCBI Taxonomy" id="3088717"/>
    <lineage>
        <taxon>Bacteria</taxon>
        <taxon>Pseudomonadati</taxon>
        <taxon>Bdellovibrionota</taxon>
        <taxon>Bacteriovoracia</taxon>
        <taxon>Bacteriovoracales</taxon>
        <taxon>Bacteriovoracaceae</taxon>
        <taxon>Bacteriovorax</taxon>
    </lineage>
</organism>
<dbReference type="InterPro" id="IPR002686">
    <property type="entry name" value="Transposase_17"/>
</dbReference>
<evidence type="ECO:0000313" key="2">
    <source>
        <dbReference type="EMBL" id="MEA9356650.1"/>
    </source>
</evidence>
<dbReference type="SUPFAM" id="SSF143422">
    <property type="entry name" value="Transposase IS200-like"/>
    <property type="match status" value="1"/>
</dbReference>
<dbReference type="RefSeq" id="WP_323576461.1">
    <property type="nucleotide sequence ID" value="NZ_JAYGJQ010000002.1"/>
</dbReference>
<dbReference type="Gene3D" id="3.30.70.1290">
    <property type="entry name" value="Transposase IS200-like"/>
    <property type="match status" value="1"/>
</dbReference>
<dbReference type="PANTHER" id="PTHR34322">
    <property type="entry name" value="TRANSPOSASE, Y1_TNP DOMAIN-CONTAINING"/>
    <property type="match status" value="1"/>
</dbReference>
<sequence length="203" mass="24036">MPRKTLIRSNNLPYHVTARSNNKEWFTLPMPDMWDLAQESLREAIGVHRVEVISFVLMGNHYHMLLLTPEANLDNFMYEFNKRFALKIKNRTGQINRIFGGRYKWCLIQSQHYLINCYKYVYQNPVRAGLVQSCEDYPFSTLRSLIKNIKFSIPIHDKYGFKDEFGLRWLNQKIDSEEEKALKSGLSKAVLVTLKDRDKREKI</sequence>
<evidence type="ECO:0000259" key="1">
    <source>
        <dbReference type="SMART" id="SM01321"/>
    </source>
</evidence>
<keyword evidence="3" id="KW-1185">Reference proteome</keyword>